<comment type="caution">
    <text evidence="2">The sequence shown here is derived from an EMBL/GenBank/DDBJ whole genome shotgun (WGS) entry which is preliminary data.</text>
</comment>
<dbReference type="EMBL" id="WNTK01000006">
    <property type="protein sequence ID" value="KAG9481310.1"/>
    <property type="molecule type" value="Genomic_DNA"/>
</dbReference>
<evidence type="ECO:0000313" key="3">
    <source>
        <dbReference type="Proteomes" id="UP000770717"/>
    </source>
</evidence>
<evidence type="ECO:0000256" key="1">
    <source>
        <dbReference type="SAM" id="MobiDB-lite"/>
    </source>
</evidence>
<protein>
    <submittedName>
        <fullName evidence="2">Uncharacterized protein</fullName>
    </submittedName>
</protein>
<gene>
    <name evidence="2" type="ORF">GDO78_010512</name>
</gene>
<reference evidence="2" key="1">
    <citation type="thesis" date="2020" institute="ProQuest LLC" country="789 East Eisenhower Parkway, Ann Arbor, MI, USA">
        <title>Comparative Genomics and Chromosome Evolution.</title>
        <authorList>
            <person name="Mudd A.B."/>
        </authorList>
    </citation>
    <scope>NUCLEOTIDE SEQUENCE</scope>
    <source>
        <strain evidence="2">HN-11 Male</strain>
        <tissue evidence="2">Kidney and liver</tissue>
    </source>
</reference>
<accession>A0A8J6K7B5</accession>
<dbReference type="Proteomes" id="UP000770717">
    <property type="component" value="Unassembled WGS sequence"/>
</dbReference>
<organism evidence="2 3">
    <name type="scientific">Eleutherodactylus coqui</name>
    <name type="common">Puerto Rican coqui</name>
    <dbReference type="NCBI Taxonomy" id="57060"/>
    <lineage>
        <taxon>Eukaryota</taxon>
        <taxon>Metazoa</taxon>
        <taxon>Chordata</taxon>
        <taxon>Craniata</taxon>
        <taxon>Vertebrata</taxon>
        <taxon>Euteleostomi</taxon>
        <taxon>Amphibia</taxon>
        <taxon>Batrachia</taxon>
        <taxon>Anura</taxon>
        <taxon>Neobatrachia</taxon>
        <taxon>Hyloidea</taxon>
        <taxon>Eleutherodactylidae</taxon>
        <taxon>Eleutherodactylinae</taxon>
        <taxon>Eleutherodactylus</taxon>
        <taxon>Eleutherodactylus</taxon>
    </lineage>
</organism>
<evidence type="ECO:0000313" key="2">
    <source>
        <dbReference type="EMBL" id="KAG9481310.1"/>
    </source>
</evidence>
<dbReference type="AlphaFoldDB" id="A0A8J6K7B5"/>
<keyword evidence="3" id="KW-1185">Reference proteome</keyword>
<proteinExistence type="predicted"/>
<sequence length="74" mass="7421">MFPILCLDGAGGASAVGGCGPGDGRTGRRWAAAVLWLSPQDGDAERPPHGGLTICSTTEGAEHEDGEGDLPGVF</sequence>
<feature type="region of interest" description="Disordered" evidence="1">
    <location>
        <begin position="39"/>
        <end position="74"/>
    </location>
</feature>
<name>A0A8J6K7B5_ELECQ</name>